<dbReference type="EMBL" id="PSWU01000004">
    <property type="protein sequence ID" value="PPI16523.1"/>
    <property type="molecule type" value="Genomic_DNA"/>
</dbReference>
<gene>
    <name evidence="1" type="ORF">C5C51_03795</name>
</gene>
<sequence>MAHHHDNKRDVEKPRAVPDTQIARLVDRLLALQQPAVRANIRALRRRRPAATPERIIASLERQYLSSLAVGGASIGATAVVPGIGTAAALALSGVGAAGFFEASALFAQSVTEVHGIRLDEPERARALVLTLMMGSSGSDLVRQVVTHATGGGGVNQYWGSVLTRGLPSFLVSEVAERARRSFTRHFVKQQGTGIVGRAMPFGVGAAIGGVGNALLGRQVIRSARAAFGPAPEAFGNTLVLAAPETRGIPTG</sequence>
<accession>A0A2S5Y9C7</accession>
<proteinExistence type="predicted"/>
<comment type="caution">
    <text evidence="1">The sequence shown here is derived from an EMBL/GenBank/DDBJ whole genome shotgun (WGS) entry which is preliminary data.</text>
</comment>
<evidence type="ECO:0000313" key="2">
    <source>
        <dbReference type="Proteomes" id="UP000237966"/>
    </source>
</evidence>
<protein>
    <recommendedName>
        <fullName evidence="3">Di-and tripeptidase</fullName>
    </recommendedName>
</protein>
<dbReference type="Proteomes" id="UP000237966">
    <property type="component" value="Unassembled WGS sequence"/>
</dbReference>
<dbReference type="OrthoDB" id="5244605at2"/>
<dbReference type="GeneID" id="93667567"/>
<reference evidence="1 2" key="1">
    <citation type="submission" date="2018-02" db="EMBL/GenBank/DDBJ databases">
        <title>Bacteriophage NCPPB3778 and a type I-E CRISPR drive the evolution of the US Biological Select Agent, Rathayibacter toxicus.</title>
        <authorList>
            <person name="Davis E.W.II."/>
            <person name="Tabima J.F."/>
            <person name="Weisberg A.J."/>
            <person name="Lopes L.D."/>
            <person name="Wiseman M.S."/>
            <person name="Wiseman M.S."/>
            <person name="Pupko T."/>
            <person name="Belcher M.S."/>
            <person name="Sechler A.J."/>
            <person name="Tancos M.A."/>
            <person name="Schroeder B.K."/>
            <person name="Murray T.D."/>
            <person name="Luster D.G."/>
            <person name="Schneider W.L."/>
            <person name="Rogers E."/>
            <person name="Andreote F.D."/>
            <person name="Grunwald N.J."/>
            <person name="Putnam M.L."/>
            <person name="Chang J.H."/>
        </authorList>
    </citation>
    <scope>NUCLEOTIDE SEQUENCE [LARGE SCALE GENOMIC DNA]</scope>
    <source>
        <strain evidence="1 2">FH99</strain>
    </source>
</reference>
<evidence type="ECO:0008006" key="3">
    <source>
        <dbReference type="Google" id="ProtNLM"/>
    </source>
</evidence>
<organism evidence="1 2">
    <name type="scientific">Rathayibacter toxicus</name>
    <dbReference type="NCBI Taxonomy" id="145458"/>
    <lineage>
        <taxon>Bacteria</taxon>
        <taxon>Bacillati</taxon>
        <taxon>Actinomycetota</taxon>
        <taxon>Actinomycetes</taxon>
        <taxon>Micrococcales</taxon>
        <taxon>Microbacteriaceae</taxon>
        <taxon>Rathayibacter</taxon>
    </lineage>
</organism>
<name>A0A2S5Y9C7_9MICO</name>
<evidence type="ECO:0000313" key="1">
    <source>
        <dbReference type="EMBL" id="PPI16523.1"/>
    </source>
</evidence>
<dbReference type="RefSeq" id="WP_104216703.1">
    <property type="nucleotide sequence ID" value="NZ_CP010848.1"/>
</dbReference>
<dbReference type="AlphaFoldDB" id="A0A2S5Y9C7"/>